<dbReference type="GO" id="GO:0008770">
    <property type="term" value="F:[acyl-carrier-protein] phosphodiesterase activity"/>
    <property type="evidence" value="ECO:0007669"/>
    <property type="project" value="InterPro"/>
</dbReference>
<evidence type="ECO:0000256" key="2">
    <source>
        <dbReference type="ARBA" id="ARBA00022801"/>
    </source>
</evidence>
<dbReference type="AlphaFoldDB" id="A0A3P3QEJ0"/>
<reference evidence="5 6" key="1">
    <citation type="submission" date="2018-11" db="EMBL/GenBank/DDBJ databases">
        <title>Draft genome analysis of Rheinheimera mesophila isolated from an industrial waste site.</title>
        <authorList>
            <person name="Yu Q."/>
            <person name="Qi Y."/>
            <person name="Zhang H."/>
            <person name="Lu Y."/>
            <person name="Pu J."/>
        </authorList>
    </citation>
    <scope>NUCLEOTIDE SEQUENCE [LARGE SCALE GENOMIC DNA]</scope>
    <source>
        <strain evidence="5 6">IITR13</strain>
    </source>
</reference>
<dbReference type="PANTHER" id="PTHR38764">
    <property type="entry name" value="ACYL CARRIER PROTEIN PHOSPHODIESTERASE"/>
    <property type="match status" value="1"/>
</dbReference>
<dbReference type="PIRSF" id="PIRSF011489">
    <property type="entry name" value="DUF479"/>
    <property type="match status" value="1"/>
</dbReference>
<accession>A0A3P3QEJ0</accession>
<keyword evidence="4" id="KW-0276">Fatty acid metabolism</keyword>
<dbReference type="InterPro" id="IPR007431">
    <property type="entry name" value="ACP_PD"/>
</dbReference>
<organism evidence="5 6">
    <name type="scientific">Rheinheimera mesophila</name>
    <dbReference type="NCBI Taxonomy" id="1547515"/>
    <lineage>
        <taxon>Bacteria</taxon>
        <taxon>Pseudomonadati</taxon>
        <taxon>Pseudomonadota</taxon>
        <taxon>Gammaproteobacteria</taxon>
        <taxon>Chromatiales</taxon>
        <taxon>Chromatiaceae</taxon>
        <taxon>Rheinheimera</taxon>
    </lineage>
</organism>
<dbReference type="Proteomes" id="UP000276260">
    <property type="component" value="Unassembled WGS sequence"/>
</dbReference>
<keyword evidence="3" id="KW-0443">Lipid metabolism</keyword>
<name>A0A3P3QEJ0_9GAMM</name>
<keyword evidence="1" id="KW-0444">Lipid biosynthesis</keyword>
<proteinExistence type="predicted"/>
<dbReference type="EMBL" id="RRCF01000004">
    <property type="protein sequence ID" value="RRJ19495.1"/>
    <property type="molecule type" value="Genomic_DNA"/>
</dbReference>
<protein>
    <submittedName>
        <fullName evidence="5">DUF479 domain-containing protein</fullName>
    </submittedName>
</protein>
<dbReference type="GO" id="GO:0006633">
    <property type="term" value="P:fatty acid biosynthetic process"/>
    <property type="evidence" value="ECO:0007669"/>
    <property type="project" value="UniProtKB-KW"/>
</dbReference>
<keyword evidence="2" id="KW-0378">Hydrolase</keyword>
<sequence length="216" mass="24786">MNYLAHLLLAQPNTHSRIGNLLGDFYRGTRLELLPPAVAAGLYNHRAVDWFTDHHPHVRAARLLFSSAMRRFAPIALDMLFDFCLIKHWRLFYDSDFTDYKHQLYCKLHHDLPQMPEAMARTCKAVTEQDWFGSYAQLAGIQYSLRRMALAGRFTAPFAAVADELPALQRPAEQVFLSFFPQLQQFIQQAAIEQQPVLALERYNKATGKDQSNTAC</sequence>
<evidence type="ECO:0000256" key="1">
    <source>
        <dbReference type="ARBA" id="ARBA00022516"/>
    </source>
</evidence>
<keyword evidence="4" id="KW-0275">Fatty acid biosynthesis</keyword>
<evidence type="ECO:0000313" key="6">
    <source>
        <dbReference type="Proteomes" id="UP000276260"/>
    </source>
</evidence>
<dbReference type="OrthoDB" id="8442777at2"/>
<evidence type="ECO:0000256" key="4">
    <source>
        <dbReference type="ARBA" id="ARBA00023160"/>
    </source>
</evidence>
<dbReference type="RefSeq" id="WP_046518452.1">
    <property type="nucleotide sequence ID" value="NZ_LAVS01000002.1"/>
</dbReference>
<comment type="caution">
    <text evidence="5">The sequence shown here is derived from an EMBL/GenBank/DDBJ whole genome shotgun (WGS) entry which is preliminary data.</text>
</comment>
<keyword evidence="6" id="KW-1185">Reference proteome</keyword>
<dbReference type="Pfam" id="PF04336">
    <property type="entry name" value="ACP_PD"/>
    <property type="match status" value="1"/>
</dbReference>
<evidence type="ECO:0000256" key="3">
    <source>
        <dbReference type="ARBA" id="ARBA00023098"/>
    </source>
</evidence>
<evidence type="ECO:0000313" key="5">
    <source>
        <dbReference type="EMBL" id="RRJ19495.1"/>
    </source>
</evidence>
<dbReference type="PANTHER" id="PTHR38764:SF1">
    <property type="entry name" value="ACYL CARRIER PROTEIN PHOSPHODIESTERASE"/>
    <property type="match status" value="1"/>
</dbReference>
<gene>
    <name evidence="5" type="ORF">EIK76_13645</name>
</gene>